<dbReference type="Gene3D" id="3.40.50.620">
    <property type="entry name" value="HUPs"/>
    <property type="match status" value="1"/>
</dbReference>
<evidence type="ECO:0000313" key="2">
    <source>
        <dbReference type="EMBL" id="MBB6390877.1"/>
    </source>
</evidence>
<sequence length="209" mass="22941">MRRARVLTLVGIACAGVALLVWGEWGAWRMSRTAYPARPLPGPSGEDVVLVLGYPPRGDGSPSFLQRWRTRIALRSAPPGALFVFSGAAVHGDRAEADIMADLGARLGIRPDRIVRERKATSTRENIDFSLPWLRDARTIRIASNTGHAARARRYLAESAPELVPRLTPTRDFVPFELGPLRLALTFYDWVAGRMADRGAGVAELNVSD</sequence>
<dbReference type="AlphaFoldDB" id="A0A7X0FPS1"/>
<dbReference type="EMBL" id="JACHML010000001">
    <property type="protein sequence ID" value="MBB6390877.1"/>
    <property type="molecule type" value="Genomic_DNA"/>
</dbReference>
<dbReference type="CDD" id="cd06259">
    <property type="entry name" value="YdcF-like"/>
    <property type="match status" value="1"/>
</dbReference>
<dbReference type="Proteomes" id="UP000537775">
    <property type="component" value="Unassembled WGS sequence"/>
</dbReference>
<keyword evidence="3" id="KW-1185">Reference proteome</keyword>
<proteinExistence type="predicted"/>
<reference evidence="2 3" key="1">
    <citation type="submission" date="2020-08" db="EMBL/GenBank/DDBJ databases">
        <title>Sequencing the genomes of 1000 actinobacteria strains.</title>
        <authorList>
            <person name="Klenk H.-P."/>
        </authorList>
    </citation>
    <scope>NUCLEOTIDE SEQUENCE [LARGE SCALE GENOMIC DNA]</scope>
    <source>
        <strain evidence="2 3">DSM 12511</strain>
    </source>
</reference>
<organism evidence="2 3">
    <name type="scientific">Microbacterium thalassium</name>
    <dbReference type="NCBI Taxonomy" id="362649"/>
    <lineage>
        <taxon>Bacteria</taxon>
        <taxon>Bacillati</taxon>
        <taxon>Actinomycetota</taxon>
        <taxon>Actinomycetes</taxon>
        <taxon>Micrococcales</taxon>
        <taxon>Microbacteriaceae</taxon>
        <taxon>Microbacterium</taxon>
    </lineage>
</organism>
<comment type="caution">
    <text evidence="2">The sequence shown here is derived from an EMBL/GenBank/DDBJ whole genome shotgun (WGS) entry which is preliminary data.</text>
</comment>
<evidence type="ECO:0000259" key="1">
    <source>
        <dbReference type="Pfam" id="PF02698"/>
    </source>
</evidence>
<dbReference type="InterPro" id="IPR014729">
    <property type="entry name" value="Rossmann-like_a/b/a_fold"/>
</dbReference>
<name>A0A7X0FPS1_9MICO</name>
<evidence type="ECO:0000313" key="3">
    <source>
        <dbReference type="Proteomes" id="UP000537775"/>
    </source>
</evidence>
<dbReference type="Pfam" id="PF02698">
    <property type="entry name" value="DUF218"/>
    <property type="match status" value="1"/>
</dbReference>
<feature type="domain" description="DUF218" evidence="1">
    <location>
        <begin position="47"/>
        <end position="165"/>
    </location>
</feature>
<protein>
    <submittedName>
        <fullName evidence="2">Uncharacterized SAM-binding protein YcdF (DUF218 family)</fullName>
    </submittedName>
</protein>
<dbReference type="InterPro" id="IPR003848">
    <property type="entry name" value="DUF218"/>
</dbReference>
<accession>A0A7X0FPS1</accession>
<dbReference type="RefSeq" id="WP_184750079.1">
    <property type="nucleotide sequence ID" value="NZ_BAAAJR010000003.1"/>
</dbReference>
<gene>
    <name evidence="2" type="ORF">HD594_001190</name>
</gene>